<evidence type="ECO:0000313" key="3">
    <source>
        <dbReference type="Proteomes" id="UP001069802"/>
    </source>
</evidence>
<comment type="caution">
    <text evidence="2">The sequence shown here is derived from an EMBL/GenBank/DDBJ whole genome shotgun (WGS) entry which is preliminary data.</text>
</comment>
<keyword evidence="1" id="KW-0472">Membrane</keyword>
<dbReference type="RefSeq" id="WP_269423768.1">
    <property type="nucleotide sequence ID" value="NZ_JAPWGY010000004.1"/>
</dbReference>
<reference evidence="2" key="1">
    <citation type="submission" date="2022-12" db="EMBL/GenBank/DDBJ databases">
        <title>Bacterial isolates from different developmental stages of Nematostella vectensis.</title>
        <authorList>
            <person name="Fraune S."/>
        </authorList>
    </citation>
    <scope>NUCLEOTIDE SEQUENCE</scope>
    <source>
        <strain evidence="2">G21630-S1</strain>
    </source>
</reference>
<dbReference type="EMBL" id="JAPWGY010000004">
    <property type="protein sequence ID" value="MCZ4281602.1"/>
    <property type="molecule type" value="Genomic_DNA"/>
</dbReference>
<keyword evidence="1" id="KW-1003">Cell membrane</keyword>
<dbReference type="Pfam" id="PF01809">
    <property type="entry name" value="YidD"/>
    <property type="match status" value="1"/>
</dbReference>
<dbReference type="HAMAP" id="MF_00386">
    <property type="entry name" value="UPF0161_YidD"/>
    <property type="match status" value="1"/>
</dbReference>
<dbReference type="PANTHER" id="PTHR33383">
    <property type="entry name" value="MEMBRANE PROTEIN INSERTION EFFICIENCY FACTOR-RELATED"/>
    <property type="match status" value="1"/>
</dbReference>
<dbReference type="NCBIfam" id="TIGR00278">
    <property type="entry name" value="membrane protein insertion efficiency factor YidD"/>
    <property type="match status" value="1"/>
</dbReference>
<comment type="function">
    <text evidence="1">Could be involved in insertion of integral membrane proteins into the membrane.</text>
</comment>
<comment type="similarity">
    <text evidence="1">Belongs to the UPF0161 family.</text>
</comment>
<dbReference type="SMART" id="SM01234">
    <property type="entry name" value="Haemolytic"/>
    <property type="match status" value="1"/>
</dbReference>
<keyword evidence="3" id="KW-1185">Reference proteome</keyword>
<protein>
    <recommendedName>
        <fullName evidence="1">Putative membrane protein insertion efficiency factor</fullName>
    </recommendedName>
</protein>
<organism evidence="2 3">
    <name type="scientific">Kiloniella laminariae</name>
    <dbReference type="NCBI Taxonomy" id="454162"/>
    <lineage>
        <taxon>Bacteria</taxon>
        <taxon>Pseudomonadati</taxon>
        <taxon>Pseudomonadota</taxon>
        <taxon>Alphaproteobacteria</taxon>
        <taxon>Rhodospirillales</taxon>
        <taxon>Kiloniellaceae</taxon>
        <taxon>Kiloniella</taxon>
    </lineage>
</organism>
<dbReference type="Proteomes" id="UP001069802">
    <property type="component" value="Unassembled WGS sequence"/>
</dbReference>
<proteinExistence type="inferred from homology"/>
<dbReference type="InterPro" id="IPR002696">
    <property type="entry name" value="Membr_insert_effic_factor_YidD"/>
</dbReference>
<gene>
    <name evidence="2" type="primary">yidD</name>
    <name evidence="2" type="ORF">O4H49_12495</name>
</gene>
<comment type="subcellular location">
    <subcellularLocation>
        <location evidence="1">Cell membrane</location>
        <topology evidence="1">Peripheral membrane protein</topology>
        <orientation evidence="1">Cytoplasmic side</orientation>
    </subcellularLocation>
</comment>
<name>A0ABT4LKF9_9PROT</name>
<dbReference type="PANTHER" id="PTHR33383:SF1">
    <property type="entry name" value="MEMBRANE PROTEIN INSERTION EFFICIENCY FACTOR-RELATED"/>
    <property type="match status" value="1"/>
</dbReference>
<evidence type="ECO:0000256" key="1">
    <source>
        <dbReference type="HAMAP-Rule" id="MF_00386"/>
    </source>
</evidence>
<sequence>MKILRVLLLGLIKLYQYGISPYTPAGCRYHPTCSQYASDALVAHGVVKGGWMALKRLGRCHPWGGHGYDPVPESPDCSQHVDCHVPNNR</sequence>
<evidence type="ECO:0000313" key="2">
    <source>
        <dbReference type="EMBL" id="MCZ4281602.1"/>
    </source>
</evidence>
<accession>A0ABT4LKF9</accession>